<keyword evidence="6" id="KW-0119">Carbohydrate metabolism</keyword>
<evidence type="ECO:0000313" key="15">
    <source>
        <dbReference type="EMBL" id="SLN65190.1"/>
    </source>
</evidence>
<dbReference type="InterPro" id="IPR037051">
    <property type="entry name" value="4-carb_acid_sugar_kinase_N_sf"/>
</dbReference>
<dbReference type="InterPro" id="IPR010737">
    <property type="entry name" value="4-carb_acid_sugar_kinase_N"/>
</dbReference>
<evidence type="ECO:0000256" key="11">
    <source>
        <dbReference type="ARBA" id="ARBA00039461"/>
    </source>
</evidence>
<evidence type="ECO:0000259" key="14">
    <source>
        <dbReference type="Pfam" id="PF17042"/>
    </source>
</evidence>
<dbReference type="GO" id="GO:0005524">
    <property type="term" value="F:ATP binding"/>
    <property type="evidence" value="ECO:0007669"/>
    <property type="project" value="UniProtKB-KW"/>
</dbReference>
<keyword evidence="2" id="KW-0808">Transferase</keyword>
<comment type="function">
    <text evidence="9">Catalyzes the ATP-dependent phosphorylation of 3-oxo-tetronate to 3-oxo-tetronate 4-phosphate.</text>
</comment>
<evidence type="ECO:0000256" key="8">
    <source>
        <dbReference type="ARBA" id="ARBA00036346"/>
    </source>
</evidence>
<evidence type="ECO:0000256" key="6">
    <source>
        <dbReference type="ARBA" id="ARBA00023277"/>
    </source>
</evidence>
<evidence type="ECO:0000259" key="13">
    <source>
        <dbReference type="Pfam" id="PF07005"/>
    </source>
</evidence>
<dbReference type="RefSeq" id="WP_085884287.1">
    <property type="nucleotide sequence ID" value="NZ_FWFR01000002.1"/>
</dbReference>
<dbReference type="AlphaFoldDB" id="A0A1Y5TJ55"/>
<organism evidence="15 16">
    <name type="scientific">Oceanibacterium hippocampi</name>
    <dbReference type="NCBI Taxonomy" id="745714"/>
    <lineage>
        <taxon>Bacteria</taxon>
        <taxon>Pseudomonadati</taxon>
        <taxon>Pseudomonadota</taxon>
        <taxon>Alphaproteobacteria</taxon>
        <taxon>Sneathiellales</taxon>
        <taxon>Sneathiellaceae</taxon>
        <taxon>Oceanibacterium</taxon>
    </lineage>
</organism>
<evidence type="ECO:0000256" key="12">
    <source>
        <dbReference type="ARBA" id="ARBA00041377"/>
    </source>
</evidence>
<keyword evidence="5" id="KW-0067">ATP-binding</keyword>
<evidence type="ECO:0000313" key="16">
    <source>
        <dbReference type="Proteomes" id="UP000193200"/>
    </source>
</evidence>
<protein>
    <recommendedName>
        <fullName evidence="11">3-oxo-tetronate kinase</fullName>
        <ecNumber evidence="10">2.7.1.217</ecNumber>
    </recommendedName>
    <alternativeName>
        <fullName evidence="12">3-dehydrotetronate 4-kinase</fullName>
    </alternativeName>
</protein>
<comment type="similarity">
    <text evidence="1">Belongs to the four-carbon acid sugar kinase family.</text>
</comment>
<keyword evidence="4" id="KW-0418">Kinase</keyword>
<dbReference type="Pfam" id="PF07005">
    <property type="entry name" value="SBD_N"/>
    <property type="match status" value="1"/>
</dbReference>
<dbReference type="EC" id="2.7.1.217" evidence="10"/>
<name>A0A1Y5TJ55_9PROT</name>
<dbReference type="InterPro" id="IPR031475">
    <property type="entry name" value="NBD_C"/>
</dbReference>
<keyword evidence="16" id="KW-1185">Reference proteome</keyword>
<evidence type="ECO:0000256" key="3">
    <source>
        <dbReference type="ARBA" id="ARBA00022741"/>
    </source>
</evidence>
<keyword evidence="3" id="KW-0547">Nucleotide-binding</keyword>
<sequence length="420" mass="43535">MLLGCIADDLTGATDLALMLAREGMRTVQVNGLPEACAPAPEADAIVVALKSRTVEAAEAVSWSLAALDWLRAAGARRFFFKYCSTFDSSDRGNIGPVAEALLESLGAPLAIACPAFPANGRSVYRGHLFIGDRLLSDSPMRDHPLTPMLDSNLVAVLQRQSRGPVGLVSCETVEAGAEAVADALRAAADAGRRLMIVDAISDGHLRVIGAAVADSLLVTGGSGVALGLPAAWRARGLLQGPAREAAIEAPAGPAIVVAGSCSAATRAQVEAARAVMPHLQIDARRLHEDPAEIDRACAWVRDHLGSRPLLVYSSATPDLVELLQRKLGRERAGSLVESALARLAETAVGAGARRIVVAGGETSGAVMAALGVRQLTIGQEIDPGVPWTRSVDGPDLALALKSGNFGSEDFFAKALGMLA</sequence>
<feature type="domain" description="Four-carbon acid sugar kinase N-terminal" evidence="13">
    <location>
        <begin position="3"/>
        <end position="228"/>
    </location>
</feature>
<evidence type="ECO:0000256" key="9">
    <source>
        <dbReference type="ARBA" id="ARBA00037335"/>
    </source>
</evidence>
<dbReference type="InterPro" id="IPR050007">
    <property type="entry name" value="OtnK"/>
</dbReference>
<evidence type="ECO:0000256" key="4">
    <source>
        <dbReference type="ARBA" id="ARBA00022777"/>
    </source>
</evidence>
<dbReference type="GO" id="GO:0016301">
    <property type="term" value="F:kinase activity"/>
    <property type="evidence" value="ECO:0007669"/>
    <property type="project" value="UniProtKB-KW"/>
</dbReference>
<dbReference type="Proteomes" id="UP000193200">
    <property type="component" value="Unassembled WGS sequence"/>
</dbReference>
<evidence type="ECO:0000256" key="1">
    <source>
        <dbReference type="ARBA" id="ARBA00005715"/>
    </source>
</evidence>
<dbReference type="NCBIfam" id="NF043035">
    <property type="entry name" value="OxoTetrKin"/>
    <property type="match status" value="1"/>
</dbReference>
<evidence type="ECO:0000256" key="10">
    <source>
        <dbReference type="ARBA" id="ARBA00039095"/>
    </source>
</evidence>
<evidence type="ECO:0000256" key="5">
    <source>
        <dbReference type="ARBA" id="ARBA00022840"/>
    </source>
</evidence>
<dbReference type="EMBL" id="FWFR01000002">
    <property type="protein sequence ID" value="SLN65190.1"/>
    <property type="molecule type" value="Genomic_DNA"/>
</dbReference>
<dbReference type="FunCoup" id="A0A1Y5TJ55">
    <property type="interactions" value="13"/>
</dbReference>
<evidence type="ECO:0000256" key="2">
    <source>
        <dbReference type="ARBA" id="ARBA00022679"/>
    </source>
</evidence>
<dbReference type="InParanoid" id="A0A1Y5TJ55"/>
<dbReference type="Pfam" id="PF17042">
    <property type="entry name" value="NBD_C"/>
    <property type="match status" value="1"/>
</dbReference>
<dbReference type="SUPFAM" id="SSF142764">
    <property type="entry name" value="YgbK-like"/>
    <property type="match status" value="1"/>
</dbReference>
<comment type="catalytic activity">
    <reaction evidence="8">
        <text>3-dehydro-D-erythronate + ATP = 3-dehydro-4-O-phospho-D-erythronate + ADP + H(+)</text>
        <dbReference type="Rhea" id="RHEA:52556"/>
        <dbReference type="ChEBI" id="CHEBI:15378"/>
        <dbReference type="ChEBI" id="CHEBI:30616"/>
        <dbReference type="ChEBI" id="CHEBI:57958"/>
        <dbReference type="ChEBI" id="CHEBI:136593"/>
        <dbReference type="ChEBI" id="CHEBI:456216"/>
        <dbReference type="EC" id="2.7.1.217"/>
    </reaction>
</comment>
<dbReference type="InterPro" id="IPR042213">
    <property type="entry name" value="NBD_C_sf"/>
</dbReference>
<feature type="domain" description="Four-carbon acid sugar kinase nucleotide binding" evidence="14">
    <location>
        <begin position="256"/>
        <end position="412"/>
    </location>
</feature>
<accession>A0A1Y5TJ55</accession>
<evidence type="ECO:0000256" key="7">
    <source>
        <dbReference type="ARBA" id="ARBA00035898"/>
    </source>
</evidence>
<reference evidence="15 16" key="1">
    <citation type="submission" date="2017-03" db="EMBL/GenBank/DDBJ databases">
        <authorList>
            <person name="Afonso C.L."/>
            <person name="Miller P.J."/>
            <person name="Scott M.A."/>
            <person name="Spackman E."/>
            <person name="Goraichik I."/>
            <person name="Dimitrov K.M."/>
            <person name="Suarez D.L."/>
            <person name="Swayne D.E."/>
        </authorList>
    </citation>
    <scope>NUCLEOTIDE SEQUENCE [LARGE SCALE GENOMIC DNA]</scope>
    <source>
        <strain evidence="15 16">CECT 7691</strain>
    </source>
</reference>
<dbReference type="Gene3D" id="3.40.980.20">
    <property type="entry name" value="Four-carbon acid sugar kinase, nucleotide binding domain"/>
    <property type="match status" value="1"/>
</dbReference>
<dbReference type="Gene3D" id="3.40.50.10840">
    <property type="entry name" value="Putative sugar-binding, N-terminal domain"/>
    <property type="match status" value="1"/>
</dbReference>
<comment type="catalytic activity">
    <reaction evidence="7">
        <text>3-dehydro-L-erythronate + ATP = 3-dehydro-4-O-phospho-L-erythronate + ADP + H(+)</text>
        <dbReference type="Rhea" id="RHEA:52552"/>
        <dbReference type="ChEBI" id="CHEBI:15378"/>
        <dbReference type="ChEBI" id="CHEBI:30616"/>
        <dbReference type="ChEBI" id="CHEBI:136592"/>
        <dbReference type="ChEBI" id="CHEBI:136670"/>
        <dbReference type="ChEBI" id="CHEBI:456216"/>
        <dbReference type="EC" id="2.7.1.217"/>
    </reaction>
</comment>
<proteinExistence type="inferred from homology"/>
<gene>
    <name evidence="15" type="ORF">OCH7691_02970</name>
</gene>
<dbReference type="OrthoDB" id="191465at2"/>